<protein>
    <submittedName>
        <fullName evidence="7">CPSF_A domain-containing protein</fullName>
    </submittedName>
</protein>
<dbReference type="AlphaFoldDB" id="A0A183GWG7"/>
<dbReference type="GO" id="GO:0042073">
    <property type="term" value="P:intraciliary transport"/>
    <property type="evidence" value="ECO:0007669"/>
    <property type="project" value="TreeGrafter"/>
</dbReference>
<evidence type="ECO:0000256" key="5">
    <source>
        <dbReference type="ARBA" id="ARBA00023273"/>
    </source>
</evidence>
<evidence type="ECO:0000256" key="4">
    <source>
        <dbReference type="ARBA" id="ARBA00023069"/>
    </source>
</evidence>
<proteinExistence type="predicted"/>
<dbReference type="PANTHER" id="PTHR15722:SF2">
    <property type="entry name" value="INTRAFLAGELLAR TRANSPORT PROTEIN 172 HOMOLOG"/>
    <property type="match status" value="1"/>
</dbReference>
<comment type="subcellular location">
    <subcellularLocation>
        <location evidence="1">Cell projection</location>
        <location evidence="1">Cilium</location>
    </subcellularLocation>
</comment>
<sequence>LHYSVLGYVDSQLLVMTPSIQRVILMHHVEVQGTLCGGVIAIDCCLRRGMLNSRFETTYVAPSHVILRDVNTGVKTSLVSRKGYAIENLKMMGKDRYAIGYTASSLILADSDTGLSSEIDWQSGGNEKFYFEFAHVCVIMNVGEITVVEYGVDGPIGWVRTELTSRHLVRFCSVEEKNLVTDTIEVIINHTVAIDWLELSESATKLLFRDKRSRLYLLNGTRQSSLLNFCTYVQWVPGSDVVVAQSGKTLHVWYNPALPDLVTTVPIKGEVEGVQRDAERTEVIVQEEAAKVAYELDNVQIDFGSALEVGDLSKAAAFLDHYKVDDAWTTIERPNVPTPSSSS</sequence>
<dbReference type="GO" id="GO:0005930">
    <property type="term" value="C:axoneme"/>
    <property type="evidence" value="ECO:0007669"/>
    <property type="project" value="TreeGrafter"/>
</dbReference>
<keyword evidence="2" id="KW-0853">WD repeat</keyword>
<organism evidence="6 7">
    <name type="scientific">Heligmosomoides polygyrus</name>
    <name type="common">Parasitic roundworm</name>
    <dbReference type="NCBI Taxonomy" id="6339"/>
    <lineage>
        <taxon>Eukaryota</taxon>
        <taxon>Metazoa</taxon>
        <taxon>Ecdysozoa</taxon>
        <taxon>Nematoda</taxon>
        <taxon>Chromadorea</taxon>
        <taxon>Rhabditida</taxon>
        <taxon>Rhabditina</taxon>
        <taxon>Rhabditomorpha</taxon>
        <taxon>Strongyloidea</taxon>
        <taxon>Heligmosomidae</taxon>
        <taxon>Heligmosomoides</taxon>
    </lineage>
</organism>
<keyword evidence="3" id="KW-0677">Repeat</keyword>
<evidence type="ECO:0000256" key="1">
    <source>
        <dbReference type="ARBA" id="ARBA00004138"/>
    </source>
</evidence>
<dbReference type="GO" id="GO:0036064">
    <property type="term" value="C:ciliary basal body"/>
    <property type="evidence" value="ECO:0007669"/>
    <property type="project" value="TreeGrafter"/>
</dbReference>
<evidence type="ECO:0000313" key="6">
    <source>
        <dbReference type="Proteomes" id="UP000050761"/>
    </source>
</evidence>
<dbReference type="PANTHER" id="PTHR15722">
    <property type="entry name" value="IFT140/172-RELATED"/>
    <property type="match status" value="1"/>
</dbReference>
<keyword evidence="4" id="KW-0969">Cilium</keyword>
<dbReference type="GO" id="GO:0030992">
    <property type="term" value="C:intraciliary transport particle B"/>
    <property type="evidence" value="ECO:0007669"/>
    <property type="project" value="TreeGrafter"/>
</dbReference>
<reference evidence="7" key="1">
    <citation type="submission" date="2019-09" db="UniProtKB">
        <authorList>
            <consortium name="WormBaseParasite"/>
        </authorList>
    </citation>
    <scope>IDENTIFICATION</scope>
</reference>
<dbReference type="Proteomes" id="UP000050761">
    <property type="component" value="Unassembled WGS sequence"/>
</dbReference>
<keyword evidence="5" id="KW-0966">Cell projection</keyword>
<keyword evidence="6" id="KW-1185">Reference proteome</keyword>
<dbReference type="WBParaSite" id="HPBE_0002703701-mRNA-1">
    <property type="protein sequence ID" value="HPBE_0002703701-mRNA-1"/>
    <property type="gene ID" value="HPBE_0002703701"/>
</dbReference>
<evidence type="ECO:0000256" key="3">
    <source>
        <dbReference type="ARBA" id="ARBA00022737"/>
    </source>
</evidence>
<evidence type="ECO:0000313" key="7">
    <source>
        <dbReference type="WBParaSite" id="HPBE_0002703701-mRNA-1"/>
    </source>
</evidence>
<name>A0A183GWG7_HELPZ</name>
<evidence type="ECO:0000256" key="2">
    <source>
        <dbReference type="ARBA" id="ARBA00022574"/>
    </source>
</evidence>
<accession>A0A183GWG7</accession>